<name>A0A3N1NW14_9GAMM</name>
<reference evidence="4 5" key="1">
    <citation type="submission" date="2018-11" db="EMBL/GenBank/DDBJ databases">
        <title>Genomic Encyclopedia of Type Strains, Phase IV (KMG-IV): sequencing the most valuable type-strain genomes for metagenomic binning, comparative biology and taxonomic classification.</title>
        <authorList>
            <person name="Goeker M."/>
        </authorList>
    </citation>
    <scope>NUCLEOTIDE SEQUENCE [LARGE SCALE GENOMIC DNA]</scope>
    <source>
        <strain evidence="4 5">DSM 16974</strain>
    </source>
</reference>
<evidence type="ECO:0000259" key="3">
    <source>
        <dbReference type="Pfam" id="PF13511"/>
    </source>
</evidence>
<organism evidence="4 5">
    <name type="scientific">Marinimicrobium koreense</name>
    <dbReference type="NCBI Taxonomy" id="306545"/>
    <lineage>
        <taxon>Bacteria</taxon>
        <taxon>Pseudomonadati</taxon>
        <taxon>Pseudomonadota</taxon>
        <taxon>Gammaproteobacteria</taxon>
        <taxon>Cellvibrionales</taxon>
        <taxon>Cellvibrionaceae</taxon>
        <taxon>Marinimicrobium</taxon>
    </lineage>
</organism>
<gene>
    <name evidence="4" type="ORF">EDC38_2838</name>
</gene>
<proteinExistence type="predicted"/>
<feature type="region of interest" description="Disordered" evidence="1">
    <location>
        <begin position="30"/>
        <end position="95"/>
    </location>
</feature>
<dbReference type="InterPro" id="IPR025392">
    <property type="entry name" value="DUF4124"/>
</dbReference>
<feature type="chain" id="PRO_5018022038" evidence="2">
    <location>
        <begin position="20"/>
        <end position="177"/>
    </location>
</feature>
<feature type="domain" description="DUF4124" evidence="3">
    <location>
        <begin position="10"/>
        <end position="74"/>
    </location>
</feature>
<keyword evidence="5" id="KW-1185">Reference proteome</keyword>
<dbReference type="EMBL" id="RJUK01000002">
    <property type="protein sequence ID" value="ROQ18610.1"/>
    <property type="molecule type" value="Genomic_DNA"/>
</dbReference>
<accession>A0A3N1NW14</accession>
<keyword evidence="2" id="KW-0732">Signal</keyword>
<dbReference type="AlphaFoldDB" id="A0A3N1NW14"/>
<sequence>MRSALLLITLMLFSLLTVAQPIYKTVDEEGRVSYSDKPPRGVQEDASDELPPVNNVPGQPVSPQRRATAEEEAPDPVDYSIEIVSPQPDSSVPPGQRDLPISVRLQPALQPGHALVYYLDGDPVAETRSTQHIVREIYRGTHTVRVEILNPQGQSLAATAPITIHVHRPSVIPRGGS</sequence>
<dbReference type="RefSeq" id="WP_170162947.1">
    <property type="nucleotide sequence ID" value="NZ_RJUK01000002.1"/>
</dbReference>
<dbReference type="Proteomes" id="UP000273643">
    <property type="component" value="Unassembled WGS sequence"/>
</dbReference>
<feature type="signal peptide" evidence="2">
    <location>
        <begin position="1"/>
        <end position="19"/>
    </location>
</feature>
<comment type="caution">
    <text evidence="4">The sequence shown here is derived from an EMBL/GenBank/DDBJ whole genome shotgun (WGS) entry which is preliminary data.</text>
</comment>
<dbReference type="Pfam" id="PF13511">
    <property type="entry name" value="DUF4124"/>
    <property type="match status" value="1"/>
</dbReference>
<evidence type="ECO:0000313" key="4">
    <source>
        <dbReference type="EMBL" id="ROQ18610.1"/>
    </source>
</evidence>
<evidence type="ECO:0000256" key="2">
    <source>
        <dbReference type="SAM" id="SignalP"/>
    </source>
</evidence>
<evidence type="ECO:0000256" key="1">
    <source>
        <dbReference type="SAM" id="MobiDB-lite"/>
    </source>
</evidence>
<evidence type="ECO:0000313" key="5">
    <source>
        <dbReference type="Proteomes" id="UP000273643"/>
    </source>
</evidence>
<protein>
    <submittedName>
        <fullName evidence="4">Uncharacterized protein DUF4124</fullName>
    </submittedName>
</protein>